<keyword evidence="3" id="KW-1003">Cell membrane</keyword>
<dbReference type="SUPFAM" id="SSF52540">
    <property type="entry name" value="P-loop containing nucleoside triphosphate hydrolases"/>
    <property type="match status" value="1"/>
</dbReference>
<feature type="transmembrane region" description="Helical" evidence="11">
    <location>
        <begin position="250"/>
        <end position="275"/>
    </location>
</feature>
<evidence type="ECO:0000256" key="2">
    <source>
        <dbReference type="ARBA" id="ARBA00022448"/>
    </source>
</evidence>
<evidence type="ECO:0000256" key="11">
    <source>
        <dbReference type="SAM" id="Phobius"/>
    </source>
</evidence>
<dbReference type="SMART" id="SM00382">
    <property type="entry name" value="AAA"/>
    <property type="match status" value="1"/>
</dbReference>
<keyword evidence="2" id="KW-0813">Transport</keyword>
<evidence type="ECO:0000256" key="6">
    <source>
        <dbReference type="ARBA" id="ARBA00022840"/>
    </source>
</evidence>
<evidence type="ECO:0000256" key="8">
    <source>
        <dbReference type="ARBA" id="ARBA00022989"/>
    </source>
</evidence>
<evidence type="ECO:0000259" key="12">
    <source>
        <dbReference type="PROSITE" id="PS50893"/>
    </source>
</evidence>
<dbReference type="Proteomes" id="UP001430193">
    <property type="component" value="Unassembled WGS sequence"/>
</dbReference>
<name>A0ABS2KI78_9GAMM</name>
<evidence type="ECO:0000256" key="1">
    <source>
        <dbReference type="ARBA" id="ARBA00004651"/>
    </source>
</evidence>
<gene>
    <name evidence="14" type="primary">msbA</name>
    <name evidence="14" type="ORF">ISS99_14935</name>
</gene>
<evidence type="ECO:0000256" key="3">
    <source>
        <dbReference type="ARBA" id="ARBA00022475"/>
    </source>
</evidence>
<comment type="caution">
    <text evidence="14">The sequence shown here is derived from an EMBL/GenBank/DDBJ whole genome shotgun (WGS) entry which is preliminary data.</text>
</comment>
<dbReference type="InterPro" id="IPR039421">
    <property type="entry name" value="Type_1_exporter"/>
</dbReference>
<dbReference type="InterPro" id="IPR017871">
    <property type="entry name" value="ABC_transporter-like_CS"/>
</dbReference>
<evidence type="ECO:0000256" key="7">
    <source>
        <dbReference type="ARBA" id="ARBA00022967"/>
    </source>
</evidence>
<keyword evidence="7" id="KW-1278">Translocase</keyword>
<dbReference type="SUPFAM" id="SSF90123">
    <property type="entry name" value="ABC transporter transmembrane region"/>
    <property type="match status" value="1"/>
</dbReference>
<dbReference type="PROSITE" id="PS00211">
    <property type="entry name" value="ABC_TRANSPORTER_1"/>
    <property type="match status" value="1"/>
</dbReference>
<comment type="subcellular location">
    <subcellularLocation>
        <location evidence="1">Cell membrane</location>
        <topology evidence="1">Multi-pass membrane protein</topology>
    </subcellularLocation>
</comment>
<dbReference type="Gene3D" id="3.40.50.300">
    <property type="entry name" value="P-loop containing nucleotide triphosphate hydrolases"/>
    <property type="match status" value="1"/>
</dbReference>
<accession>A0ABS2KI78</accession>
<feature type="domain" description="ABC transporter" evidence="12">
    <location>
        <begin position="348"/>
        <end position="584"/>
    </location>
</feature>
<feature type="domain" description="ABC transmembrane type-1" evidence="13">
    <location>
        <begin position="34"/>
        <end position="316"/>
    </location>
</feature>
<keyword evidence="9" id="KW-0445">Lipid transport</keyword>
<sequence>MSEGKKKVSLWDEESRRTYKRLLAYTARYWPVVLVTIVGFAVDGGCLAFFTNKLKPIIDDLFAKKDPYLIFWMPIWIIAIFTVRGIATFVSNYGIGYVGRNVVQAMQRDVFSAYLRLPATFFGSEHSGHQISRITYTSEQIAGASTDALKVAVTESVTVVGMFYVMLSNSAYLTIALLLLIPAIVLIATLVSKRYRVISRRIQSMMGSVTGTVAEAVEAHREVRIYGGQEEAAERFKQVSDHARYLNLKIIATAATSSASIQTVAALALAGLVFLGSRPGVIDSISAGVFVTVLTAMGGMMPSLKRLTNVQATMQTGISAAENLFAVMDLPPEVDHGTKVLERTRGDLRFEDVRLVYPRNDFEALAGVNLHCAPGTVTALVGRSGSGKSSLVSLLPRFNAPTGGRILLDGENYESYTLPSLRKQIAWVGQSVVLLDGTVAENIAYGELAGASEQAIIAAAEAANAMEFIQRLPKGIHSNIGEGGNMLSGGQRQRIAIARAILKNAPILVLDEATSALDTESERLIQQALQRLMRDRTTLVIAHRLSTIEHADQIAVMEHGRIIERGTHVELIAMGGHYAALHRMQFNEPSVAVVAD</sequence>
<dbReference type="PANTHER" id="PTHR43394">
    <property type="entry name" value="ATP-DEPENDENT PERMEASE MDL1, MITOCHONDRIAL"/>
    <property type="match status" value="1"/>
</dbReference>
<dbReference type="Pfam" id="PF00005">
    <property type="entry name" value="ABC_tran"/>
    <property type="match status" value="1"/>
</dbReference>
<dbReference type="NCBIfam" id="TIGR02203">
    <property type="entry name" value="MsbA_lipidA"/>
    <property type="match status" value="1"/>
</dbReference>
<evidence type="ECO:0000256" key="9">
    <source>
        <dbReference type="ARBA" id="ARBA00023055"/>
    </source>
</evidence>
<evidence type="ECO:0000313" key="15">
    <source>
        <dbReference type="Proteomes" id="UP001430193"/>
    </source>
</evidence>
<dbReference type="InterPro" id="IPR036640">
    <property type="entry name" value="ABC1_TM_sf"/>
</dbReference>
<keyword evidence="8 11" id="KW-1133">Transmembrane helix</keyword>
<protein>
    <submittedName>
        <fullName evidence="14">Lipid A export permease/ATP-binding protein MsbA</fullName>
    </submittedName>
</protein>
<feature type="transmembrane region" description="Helical" evidence="11">
    <location>
        <begin position="29"/>
        <end position="50"/>
    </location>
</feature>
<dbReference type="EMBL" id="JADIKF010000039">
    <property type="protein sequence ID" value="MBM7130831.1"/>
    <property type="molecule type" value="Genomic_DNA"/>
</dbReference>
<dbReference type="InterPro" id="IPR011917">
    <property type="entry name" value="ABC_transpr_lipidA"/>
</dbReference>
<keyword evidence="4 11" id="KW-0812">Transmembrane</keyword>
<dbReference type="RefSeq" id="WP_204632380.1">
    <property type="nucleotide sequence ID" value="NZ_BSOC01000002.1"/>
</dbReference>
<dbReference type="Gene3D" id="1.20.1560.10">
    <property type="entry name" value="ABC transporter type 1, transmembrane domain"/>
    <property type="match status" value="1"/>
</dbReference>
<dbReference type="PROSITE" id="PS50929">
    <property type="entry name" value="ABC_TM1F"/>
    <property type="match status" value="1"/>
</dbReference>
<keyword evidence="15" id="KW-1185">Reference proteome</keyword>
<feature type="transmembrane region" description="Helical" evidence="11">
    <location>
        <begin position="281"/>
        <end position="301"/>
    </location>
</feature>
<evidence type="ECO:0000256" key="10">
    <source>
        <dbReference type="ARBA" id="ARBA00023136"/>
    </source>
</evidence>
<dbReference type="InterPro" id="IPR011527">
    <property type="entry name" value="ABC1_TM_dom"/>
</dbReference>
<keyword evidence="5" id="KW-0547">Nucleotide-binding</keyword>
<keyword evidence="10 11" id="KW-0472">Membrane</keyword>
<dbReference type="CDD" id="cd18552">
    <property type="entry name" value="ABC_6TM_MsbA_like"/>
    <property type="match status" value="1"/>
</dbReference>
<proteinExistence type="predicted"/>
<dbReference type="Pfam" id="PF00664">
    <property type="entry name" value="ABC_membrane"/>
    <property type="match status" value="1"/>
</dbReference>
<dbReference type="InterPro" id="IPR003593">
    <property type="entry name" value="AAA+_ATPase"/>
</dbReference>
<reference evidence="14" key="1">
    <citation type="submission" date="2020-10" db="EMBL/GenBank/DDBJ databases">
        <title>Phylogeny of dyella-like bacteria.</title>
        <authorList>
            <person name="Fu J."/>
        </authorList>
    </citation>
    <scope>NUCLEOTIDE SEQUENCE</scope>
    <source>
        <strain evidence="14">DHON07</strain>
    </source>
</reference>
<feature type="transmembrane region" description="Helical" evidence="11">
    <location>
        <begin position="171"/>
        <end position="191"/>
    </location>
</feature>
<organism evidence="14 15">
    <name type="scientific">Dyella mobilis</name>
    <dbReference type="NCBI Taxonomy" id="1849582"/>
    <lineage>
        <taxon>Bacteria</taxon>
        <taxon>Pseudomonadati</taxon>
        <taxon>Pseudomonadota</taxon>
        <taxon>Gammaproteobacteria</taxon>
        <taxon>Lysobacterales</taxon>
        <taxon>Rhodanobacteraceae</taxon>
        <taxon>Dyella</taxon>
    </lineage>
</organism>
<dbReference type="InterPro" id="IPR027417">
    <property type="entry name" value="P-loop_NTPase"/>
</dbReference>
<dbReference type="InterPro" id="IPR003439">
    <property type="entry name" value="ABC_transporter-like_ATP-bd"/>
</dbReference>
<dbReference type="PANTHER" id="PTHR43394:SF7">
    <property type="entry name" value="ABC TRANSPORTER B FAMILY MEMBER 28"/>
    <property type="match status" value="1"/>
</dbReference>
<feature type="transmembrane region" description="Helical" evidence="11">
    <location>
        <begin position="70"/>
        <end position="90"/>
    </location>
</feature>
<dbReference type="PROSITE" id="PS50893">
    <property type="entry name" value="ABC_TRANSPORTER_2"/>
    <property type="match status" value="1"/>
</dbReference>
<evidence type="ECO:0000313" key="14">
    <source>
        <dbReference type="EMBL" id="MBM7130831.1"/>
    </source>
</evidence>
<keyword evidence="6" id="KW-0067">ATP-binding</keyword>
<evidence type="ECO:0000256" key="4">
    <source>
        <dbReference type="ARBA" id="ARBA00022692"/>
    </source>
</evidence>
<evidence type="ECO:0000256" key="5">
    <source>
        <dbReference type="ARBA" id="ARBA00022741"/>
    </source>
</evidence>
<evidence type="ECO:0000259" key="13">
    <source>
        <dbReference type="PROSITE" id="PS50929"/>
    </source>
</evidence>